<evidence type="ECO:0000313" key="1">
    <source>
        <dbReference type="EMBL" id="EGZ12939.1"/>
    </source>
</evidence>
<sequence>MASGFIDSGASINVVSPSFLEDHSLEDLVHEHDASLSLTMANDKTETYSTAEFLVLPVPANRDLLLGMPWLKSVNPQIDWVTGEIRPSRDCLQQPSARTNGASASYFSMETGETRLISTKQFRRMIMKDKTIEY</sequence>
<keyword evidence="2" id="KW-1185">Reference proteome</keyword>
<dbReference type="EMBL" id="JH159156">
    <property type="protein sequence ID" value="EGZ12939.1"/>
    <property type="molecule type" value="Genomic_DNA"/>
</dbReference>
<dbReference type="KEGG" id="psoj:PHYSODRAFT_513879"/>
<gene>
    <name evidence="1" type="ORF">PHYSODRAFT_513879</name>
</gene>
<protein>
    <submittedName>
        <fullName evidence="1">Uncharacterized protein</fullName>
    </submittedName>
</protein>
<evidence type="ECO:0000313" key="2">
    <source>
        <dbReference type="Proteomes" id="UP000002640"/>
    </source>
</evidence>
<accession>G4ZTM8</accession>
<dbReference type="Gene3D" id="2.40.70.10">
    <property type="entry name" value="Acid Proteases"/>
    <property type="match status" value="1"/>
</dbReference>
<dbReference type="AlphaFoldDB" id="G4ZTM8"/>
<dbReference type="Proteomes" id="UP000002640">
    <property type="component" value="Unassembled WGS sequence"/>
</dbReference>
<feature type="non-terminal residue" evidence="1">
    <location>
        <position position="134"/>
    </location>
</feature>
<dbReference type="SUPFAM" id="SSF50630">
    <property type="entry name" value="Acid proteases"/>
    <property type="match status" value="1"/>
</dbReference>
<reference evidence="1 2" key="1">
    <citation type="journal article" date="2006" name="Science">
        <title>Phytophthora genome sequences uncover evolutionary origins and mechanisms of pathogenesis.</title>
        <authorList>
            <person name="Tyler B.M."/>
            <person name="Tripathy S."/>
            <person name="Zhang X."/>
            <person name="Dehal P."/>
            <person name="Jiang R.H."/>
            <person name="Aerts A."/>
            <person name="Arredondo F.D."/>
            <person name="Baxter L."/>
            <person name="Bensasson D."/>
            <person name="Beynon J.L."/>
            <person name="Chapman J."/>
            <person name="Damasceno C.M."/>
            <person name="Dorrance A.E."/>
            <person name="Dou D."/>
            <person name="Dickerman A.W."/>
            <person name="Dubchak I.L."/>
            <person name="Garbelotto M."/>
            <person name="Gijzen M."/>
            <person name="Gordon S.G."/>
            <person name="Govers F."/>
            <person name="Grunwald N.J."/>
            <person name="Huang W."/>
            <person name="Ivors K.L."/>
            <person name="Jones R.W."/>
            <person name="Kamoun S."/>
            <person name="Krampis K."/>
            <person name="Lamour K.H."/>
            <person name="Lee M.K."/>
            <person name="McDonald W.H."/>
            <person name="Medina M."/>
            <person name="Meijer H.J."/>
            <person name="Nordberg E.K."/>
            <person name="Maclean D.J."/>
            <person name="Ospina-Giraldo M.D."/>
            <person name="Morris P.F."/>
            <person name="Phuntumart V."/>
            <person name="Putnam N.H."/>
            <person name="Rash S."/>
            <person name="Rose J.K."/>
            <person name="Sakihama Y."/>
            <person name="Salamov A.A."/>
            <person name="Savidor A."/>
            <person name="Scheuring C.F."/>
            <person name="Smith B.M."/>
            <person name="Sobral B.W."/>
            <person name="Terry A."/>
            <person name="Torto-Alalibo T.A."/>
            <person name="Win J."/>
            <person name="Xu Z."/>
            <person name="Zhang H."/>
            <person name="Grigoriev I.V."/>
            <person name="Rokhsar D.S."/>
            <person name="Boore J.L."/>
        </authorList>
    </citation>
    <scope>NUCLEOTIDE SEQUENCE [LARGE SCALE GENOMIC DNA]</scope>
    <source>
        <strain evidence="1 2">P6497</strain>
    </source>
</reference>
<name>G4ZTM8_PHYSP</name>
<dbReference type="RefSeq" id="XP_009530368.1">
    <property type="nucleotide sequence ID" value="XM_009532073.1"/>
</dbReference>
<dbReference type="InParanoid" id="G4ZTM8"/>
<proteinExistence type="predicted"/>
<dbReference type="CDD" id="cd00303">
    <property type="entry name" value="retropepsin_like"/>
    <property type="match status" value="1"/>
</dbReference>
<dbReference type="GeneID" id="20659512"/>
<dbReference type="InterPro" id="IPR021109">
    <property type="entry name" value="Peptidase_aspartic_dom_sf"/>
</dbReference>
<organism evidence="1 2">
    <name type="scientific">Phytophthora sojae (strain P6497)</name>
    <name type="common">Soybean stem and root rot agent</name>
    <name type="synonym">Phytophthora megasperma f. sp. glycines</name>
    <dbReference type="NCBI Taxonomy" id="1094619"/>
    <lineage>
        <taxon>Eukaryota</taxon>
        <taxon>Sar</taxon>
        <taxon>Stramenopiles</taxon>
        <taxon>Oomycota</taxon>
        <taxon>Peronosporomycetes</taxon>
        <taxon>Peronosporales</taxon>
        <taxon>Peronosporaceae</taxon>
        <taxon>Phytophthora</taxon>
    </lineage>
</organism>